<feature type="transmembrane region" description="Helical" evidence="1">
    <location>
        <begin position="32"/>
        <end position="53"/>
    </location>
</feature>
<evidence type="ECO:0000313" key="5">
    <source>
        <dbReference type="Proteomes" id="UP000254412"/>
    </source>
</evidence>
<dbReference type="EMBL" id="PZHR01000103">
    <property type="protein sequence ID" value="PTK57685.1"/>
    <property type="molecule type" value="Genomic_DNA"/>
</dbReference>
<reference evidence="3 5" key="3">
    <citation type="submission" date="2018-06" db="EMBL/GenBank/DDBJ databases">
        <authorList>
            <consortium name="Pathogen Informatics"/>
            <person name="Doyle S."/>
        </authorList>
    </citation>
    <scope>NUCLEOTIDE SEQUENCE [LARGE SCALE GENOMIC DNA]</scope>
    <source>
        <strain evidence="3 5">NCTC13834</strain>
    </source>
</reference>
<dbReference type="InterPro" id="IPR021324">
    <property type="entry name" value="DUF2929"/>
</dbReference>
<sequence>MKYLAVLVWAILLLQMTNFVLNSLAGGGTLNLIAPIVGAVVFTILVVLFDMVIKSSKHDTNEQH</sequence>
<dbReference type="EMBL" id="UHDS01000001">
    <property type="protein sequence ID" value="SUM55645.1"/>
    <property type="molecule type" value="Genomic_DNA"/>
</dbReference>
<reference evidence="2" key="2">
    <citation type="submission" date="2018-03" db="EMBL/GenBank/DDBJ databases">
        <authorList>
            <person name="Keele B.F."/>
        </authorList>
    </citation>
    <scope>NUCLEOTIDE SEQUENCE</scope>
    <source>
        <strain evidence="2">SNUC 4337</strain>
    </source>
</reference>
<organism evidence="2 4">
    <name type="scientific">Staphylococcus nepalensis</name>
    <dbReference type="NCBI Taxonomy" id="214473"/>
    <lineage>
        <taxon>Bacteria</taxon>
        <taxon>Bacillati</taxon>
        <taxon>Bacillota</taxon>
        <taxon>Bacilli</taxon>
        <taxon>Bacillales</taxon>
        <taxon>Staphylococcaceae</taxon>
        <taxon>Staphylococcus</taxon>
    </lineage>
</organism>
<dbReference type="AlphaFoldDB" id="A0A291JMI4"/>
<gene>
    <name evidence="2" type="ORF">BUZ61_12285</name>
    <name evidence="3" type="ORF">NCTC13834_02016</name>
</gene>
<reference evidence="2 4" key="1">
    <citation type="journal article" date="2016" name="Front. Microbiol.">
        <title>Comprehensive Phylogenetic Analysis of Bovine Non-aureus Staphylococci Species Based on Whole-Genome Sequencing.</title>
        <authorList>
            <person name="Naushad S."/>
            <person name="Barkema H.W."/>
            <person name="Luby C."/>
            <person name="Condas L.A."/>
            <person name="Nobrega D.B."/>
            <person name="Carson D.A."/>
            <person name="De Buck J."/>
        </authorList>
    </citation>
    <scope>NUCLEOTIDE SEQUENCE [LARGE SCALE GENOMIC DNA]</scope>
    <source>
        <strain evidence="2 4">SNUC 4337</strain>
    </source>
</reference>
<dbReference type="Proteomes" id="UP000254412">
    <property type="component" value="Unassembled WGS sequence"/>
</dbReference>
<dbReference type="KEGG" id="snl:BJD96_09950"/>
<protein>
    <submittedName>
        <fullName evidence="2">DUF2929 domain-containing protein</fullName>
    </submittedName>
    <submittedName>
        <fullName evidence="3">Protein of uncharacterized function (DUF2929)</fullName>
    </submittedName>
</protein>
<evidence type="ECO:0000313" key="2">
    <source>
        <dbReference type="EMBL" id="PTK57685.1"/>
    </source>
</evidence>
<keyword evidence="1" id="KW-0472">Membrane</keyword>
<dbReference type="OrthoDB" id="2440739at2"/>
<evidence type="ECO:0000313" key="4">
    <source>
        <dbReference type="Proteomes" id="UP000240400"/>
    </source>
</evidence>
<dbReference type="RefSeq" id="WP_096810490.1">
    <property type="nucleotide sequence ID" value="NZ_BMCF01000006.1"/>
</dbReference>
<keyword evidence="1" id="KW-0812">Transmembrane</keyword>
<name>A0A291JMI4_9STAP</name>
<accession>A0A291JMI4</accession>
<keyword evidence="1" id="KW-1133">Transmembrane helix</keyword>
<dbReference type="GeneID" id="66777389"/>
<dbReference type="Proteomes" id="UP000240400">
    <property type="component" value="Unassembled WGS sequence"/>
</dbReference>
<evidence type="ECO:0000313" key="3">
    <source>
        <dbReference type="EMBL" id="SUM55645.1"/>
    </source>
</evidence>
<dbReference type="Pfam" id="PF11151">
    <property type="entry name" value="DUF2929"/>
    <property type="match status" value="1"/>
</dbReference>
<proteinExistence type="predicted"/>
<evidence type="ECO:0000256" key="1">
    <source>
        <dbReference type="SAM" id="Phobius"/>
    </source>
</evidence>